<accession>A0A1F6AP04</accession>
<gene>
    <name evidence="3" type="ORF">A2960_05630</name>
</gene>
<evidence type="ECO:0000259" key="2">
    <source>
        <dbReference type="Pfam" id="PF00892"/>
    </source>
</evidence>
<feature type="transmembrane region" description="Helical" evidence="1">
    <location>
        <begin position="56"/>
        <end position="76"/>
    </location>
</feature>
<proteinExistence type="predicted"/>
<reference evidence="3 4" key="1">
    <citation type="journal article" date="2016" name="Nat. Commun.">
        <title>Thousands of microbial genomes shed light on interconnected biogeochemical processes in an aquifer system.</title>
        <authorList>
            <person name="Anantharaman K."/>
            <person name="Brown C.T."/>
            <person name="Hug L.A."/>
            <person name="Sharon I."/>
            <person name="Castelle C.J."/>
            <person name="Probst A.J."/>
            <person name="Thomas B.C."/>
            <person name="Singh A."/>
            <person name="Wilkins M.J."/>
            <person name="Karaoz U."/>
            <person name="Brodie E.L."/>
            <person name="Williams K.H."/>
            <person name="Hubbard S.S."/>
            <person name="Banfield J.F."/>
        </authorList>
    </citation>
    <scope>NUCLEOTIDE SEQUENCE [LARGE SCALE GENOMIC DNA]</scope>
</reference>
<feature type="transmembrane region" description="Helical" evidence="1">
    <location>
        <begin position="240"/>
        <end position="255"/>
    </location>
</feature>
<evidence type="ECO:0000313" key="3">
    <source>
        <dbReference type="EMBL" id="OGG26007.1"/>
    </source>
</evidence>
<dbReference type="InterPro" id="IPR000620">
    <property type="entry name" value="EamA_dom"/>
</dbReference>
<keyword evidence="1" id="KW-0472">Membrane</keyword>
<keyword evidence="1" id="KW-1133">Transmembrane helix</keyword>
<feature type="transmembrane region" description="Helical" evidence="1">
    <location>
        <begin position="30"/>
        <end position="49"/>
    </location>
</feature>
<feature type="transmembrane region" description="Helical" evidence="1">
    <location>
        <begin position="88"/>
        <end position="108"/>
    </location>
</feature>
<feature type="transmembrane region" description="Helical" evidence="1">
    <location>
        <begin position="151"/>
        <end position="169"/>
    </location>
</feature>
<dbReference type="Proteomes" id="UP000176609">
    <property type="component" value="Unassembled WGS sequence"/>
</dbReference>
<evidence type="ECO:0000256" key="1">
    <source>
        <dbReference type="SAM" id="Phobius"/>
    </source>
</evidence>
<comment type="caution">
    <text evidence="3">The sequence shown here is derived from an EMBL/GenBank/DDBJ whole genome shotgun (WGS) entry which is preliminary data.</text>
</comment>
<feature type="domain" description="EamA" evidence="2">
    <location>
        <begin position="119"/>
        <end position="254"/>
    </location>
</feature>
<protein>
    <recommendedName>
        <fullName evidence="2">EamA domain-containing protein</fullName>
    </recommendedName>
</protein>
<keyword evidence="1" id="KW-0812">Transmembrane</keyword>
<dbReference type="EMBL" id="MFJR01000014">
    <property type="protein sequence ID" value="OGG26007.1"/>
    <property type="molecule type" value="Genomic_DNA"/>
</dbReference>
<feature type="transmembrane region" description="Helical" evidence="1">
    <location>
        <begin position="181"/>
        <end position="198"/>
    </location>
</feature>
<sequence length="256" mass="29006">MLFYLVVFGFLWLYPYHLIATGTYPRFNLMATLPGIIFTVSFVAYLSAIRISLSQTILFQSYSILVTIFLTAVYLGEGKYFDVATVSGLKVIIGIILAIVSLWFLLHVGRKKEELLERRWFLYILLVIFFGGTGSFLSIWFLTNSTPQEMIINQSYSMFILLFVLIKIYRKKLLIGNKATLLIFVSSFFASIAVVSFYEVLKQVAVSKILPVQQVSLVVLTMLSAVIFYKESNIFSGRRLIGMVMGLVGIIMLVTS</sequence>
<dbReference type="GO" id="GO:0016020">
    <property type="term" value="C:membrane"/>
    <property type="evidence" value="ECO:0007669"/>
    <property type="project" value="InterPro"/>
</dbReference>
<feature type="transmembrane region" description="Helical" evidence="1">
    <location>
        <begin position="210"/>
        <end position="228"/>
    </location>
</feature>
<name>A0A1F6AP04_9BACT</name>
<feature type="transmembrane region" description="Helical" evidence="1">
    <location>
        <begin position="120"/>
        <end position="139"/>
    </location>
</feature>
<evidence type="ECO:0000313" key="4">
    <source>
        <dbReference type="Proteomes" id="UP000176609"/>
    </source>
</evidence>
<dbReference type="Pfam" id="PF00892">
    <property type="entry name" value="EamA"/>
    <property type="match status" value="1"/>
</dbReference>
<dbReference type="AlphaFoldDB" id="A0A1F6AP04"/>
<organism evidence="3 4">
    <name type="scientific">Candidatus Gottesmanbacteria bacterium RIFCSPLOWO2_01_FULL_39_12b</name>
    <dbReference type="NCBI Taxonomy" id="1798388"/>
    <lineage>
        <taxon>Bacteria</taxon>
        <taxon>Candidatus Gottesmaniibacteriota</taxon>
    </lineage>
</organism>
<dbReference type="SUPFAM" id="SSF103481">
    <property type="entry name" value="Multidrug resistance efflux transporter EmrE"/>
    <property type="match status" value="1"/>
</dbReference>
<dbReference type="InterPro" id="IPR037185">
    <property type="entry name" value="EmrE-like"/>
</dbReference>